<evidence type="ECO:0000313" key="2">
    <source>
        <dbReference type="Proteomes" id="UP000050280"/>
    </source>
</evidence>
<evidence type="ECO:0000313" key="1">
    <source>
        <dbReference type="EMBL" id="KPM31957.1"/>
    </source>
</evidence>
<keyword evidence="2" id="KW-1185">Reference proteome</keyword>
<sequence length="57" mass="7128">MTKFHLASFLKNQILWSHIERYGLKPVALYSRKIDIMFTLFFHIRNQLKIQRYDDRW</sequence>
<protein>
    <submittedName>
        <fullName evidence="1">Uncharacterized protein</fullName>
    </submittedName>
</protein>
<organism evidence="1 2">
    <name type="scientific">Croceitalea dokdonensis DOKDO 023</name>
    <dbReference type="NCBI Taxonomy" id="1300341"/>
    <lineage>
        <taxon>Bacteria</taxon>
        <taxon>Pseudomonadati</taxon>
        <taxon>Bacteroidota</taxon>
        <taxon>Flavobacteriia</taxon>
        <taxon>Flavobacteriales</taxon>
        <taxon>Flavobacteriaceae</taxon>
        <taxon>Croceitalea</taxon>
    </lineage>
</organism>
<reference evidence="1 2" key="1">
    <citation type="submission" date="2015-09" db="EMBL/GenBank/DDBJ databases">
        <title>Genome sequence of the marine flavobacterium Croceitalea dokdonensis DOKDO 023 that contains proton- and sodium-pumping rhodopsins.</title>
        <authorList>
            <person name="Kwon S.-K."/>
            <person name="Lee H.K."/>
            <person name="Kwak M.-J."/>
            <person name="Kim J.F."/>
        </authorList>
    </citation>
    <scope>NUCLEOTIDE SEQUENCE [LARGE SCALE GENOMIC DNA]</scope>
    <source>
        <strain evidence="1 2">DOKDO 023</strain>
    </source>
</reference>
<accession>A0A0P7AZH1</accession>
<dbReference type="EMBL" id="LDJX01000003">
    <property type="protein sequence ID" value="KPM31957.1"/>
    <property type="molecule type" value="Genomic_DNA"/>
</dbReference>
<dbReference type="Proteomes" id="UP000050280">
    <property type="component" value="Unassembled WGS sequence"/>
</dbReference>
<comment type="caution">
    <text evidence="1">The sequence shown here is derived from an EMBL/GenBank/DDBJ whole genome shotgun (WGS) entry which is preliminary data.</text>
</comment>
<proteinExistence type="predicted"/>
<dbReference type="AlphaFoldDB" id="A0A0P7AZH1"/>
<gene>
    <name evidence="1" type="ORF">I595_1605</name>
</gene>
<dbReference type="STRING" id="1300341.I595_1605"/>
<name>A0A0P7AZH1_9FLAO</name>